<feature type="region of interest" description="Disordered" evidence="1">
    <location>
        <begin position="1"/>
        <end position="50"/>
    </location>
</feature>
<name>A0A7S2W481_9STRA</name>
<reference evidence="2" key="1">
    <citation type="submission" date="2021-01" db="EMBL/GenBank/DDBJ databases">
        <authorList>
            <person name="Corre E."/>
            <person name="Pelletier E."/>
            <person name="Niang G."/>
            <person name="Scheremetjew M."/>
            <person name="Finn R."/>
            <person name="Kale V."/>
            <person name="Holt S."/>
            <person name="Cochrane G."/>
            <person name="Meng A."/>
            <person name="Brown T."/>
            <person name="Cohen L."/>
        </authorList>
    </citation>
    <scope>NUCLEOTIDE SEQUENCE</scope>
    <source>
        <strain evidence="2">CCMP1243</strain>
    </source>
</reference>
<evidence type="ECO:0000256" key="1">
    <source>
        <dbReference type="SAM" id="MobiDB-lite"/>
    </source>
</evidence>
<feature type="compositionally biased region" description="Low complexity" evidence="1">
    <location>
        <begin position="38"/>
        <end position="47"/>
    </location>
</feature>
<evidence type="ECO:0008006" key="3">
    <source>
        <dbReference type="Google" id="ProtNLM"/>
    </source>
</evidence>
<dbReference type="AlphaFoldDB" id="A0A7S2W481"/>
<accession>A0A7S2W481</accession>
<protein>
    <recommendedName>
        <fullName evidence="3">FLZ-type domain-containing protein</fullName>
    </recommendedName>
</protein>
<organism evidence="2">
    <name type="scientific">Rhizochromulina marina</name>
    <dbReference type="NCBI Taxonomy" id="1034831"/>
    <lineage>
        <taxon>Eukaryota</taxon>
        <taxon>Sar</taxon>
        <taxon>Stramenopiles</taxon>
        <taxon>Ochrophyta</taxon>
        <taxon>Dictyochophyceae</taxon>
        <taxon>Rhizochromulinales</taxon>
        <taxon>Rhizochromulina</taxon>
    </lineage>
</organism>
<sequence>MTEHLVSPVSILRPDSSPQPPDVPALTQRKRSPPMPMSPASRATPSRGGNVNHGLLPWSRRHAICSACTYCGDIFLADFSTVSTTSGQAFCSVDCRTMLRWKNLRRVAAVQRVELSPGSDQSFGTSSWDASPKNATSFDCNSFEDSGPVAFERVAISPQRPKLRSALSEELESSLMH</sequence>
<proteinExistence type="predicted"/>
<evidence type="ECO:0000313" key="2">
    <source>
        <dbReference type="EMBL" id="CAD9666061.1"/>
    </source>
</evidence>
<gene>
    <name evidence="2" type="ORF">RMAR1173_LOCUS2710</name>
</gene>
<dbReference type="EMBL" id="HBHJ01004201">
    <property type="protein sequence ID" value="CAD9666061.1"/>
    <property type="molecule type" value="Transcribed_RNA"/>
</dbReference>